<dbReference type="EC" id="2.3.2.27" evidence="2"/>
<comment type="caution">
    <text evidence="11">The sequence shown here is derived from an EMBL/GenBank/DDBJ whole genome shotgun (WGS) entry which is preliminary data.</text>
</comment>
<dbReference type="SUPFAM" id="SSF57850">
    <property type="entry name" value="RING/U-box"/>
    <property type="match status" value="1"/>
</dbReference>
<dbReference type="InterPro" id="IPR013083">
    <property type="entry name" value="Znf_RING/FYVE/PHD"/>
</dbReference>
<dbReference type="GO" id="GO:0061630">
    <property type="term" value="F:ubiquitin protein ligase activity"/>
    <property type="evidence" value="ECO:0007669"/>
    <property type="project" value="UniProtKB-EC"/>
</dbReference>
<name>A0AAD9NIK4_9ANNE</name>
<dbReference type="AlphaFoldDB" id="A0AAD9NIK4"/>
<dbReference type="SMART" id="SM00184">
    <property type="entry name" value="RING"/>
    <property type="match status" value="1"/>
</dbReference>
<keyword evidence="3" id="KW-0808">Transferase</keyword>
<dbReference type="InterPro" id="IPR051834">
    <property type="entry name" value="RING_finger_E3_ligase"/>
</dbReference>
<dbReference type="GO" id="GO:0006511">
    <property type="term" value="P:ubiquitin-dependent protein catabolic process"/>
    <property type="evidence" value="ECO:0007669"/>
    <property type="project" value="TreeGrafter"/>
</dbReference>
<dbReference type="PANTHER" id="PTHR45931:SF3">
    <property type="entry name" value="RING ZINC FINGER-CONTAINING PROTEIN"/>
    <property type="match status" value="1"/>
</dbReference>
<feature type="domain" description="RING-type" evidence="10">
    <location>
        <begin position="74"/>
        <end position="115"/>
    </location>
</feature>
<evidence type="ECO:0000259" key="10">
    <source>
        <dbReference type="PROSITE" id="PS50089"/>
    </source>
</evidence>
<protein>
    <recommendedName>
        <fullName evidence="2">RING-type E3 ubiquitin transferase</fullName>
        <ecNumber evidence="2">2.3.2.27</ecNumber>
    </recommendedName>
</protein>
<dbReference type="GO" id="GO:0016567">
    <property type="term" value="P:protein ubiquitination"/>
    <property type="evidence" value="ECO:0007669"/>
    <property type="project" value="UniProtKB-ARBA"/>
</dbReference>
<sequence length="151" mass="17218">MASYFDEHDCQPLGDGQQPNHMLHLARLIIDGGHFSDEELAFAFNGERAAPPASKQIVQSLPSVIVTSEMEGKCAICLGPYEEGDRLRKMPCGHTFHHACIIPWLERTNTCPFCRQELPTDDPDYEEYRKHKARAKQREYEIEALHDSMFG</sequence>
<dbReference type="Gene3D" id="3.30.40.10">
    <property type="entry name" value="Zinc/RING finger domain, C3HC4 (zinc finger)"/>
    <property type="match status" value="1"/>
</dbReference>
<dbReference type="FunFam" id="3.30.40.10:FF:000127">
    <property type="entry name" value="E3 ubiquitin-protein ligase RNF181"/>
    <property type="match status" value="1"/>
</dbReference>
<dbReference type="PANTHER" id="PTHR45931">
    <property type="entry name" value="SI:CH211-59O9.10"/>
    <property type="match status" value="1"/>
</dbReference>
<dbReference type="Pfam" id="PF13639">
    <property type="entry name" value="zf-RING_2"/>
    <property type="match status" value="1"/>
</dbReference>
<keyword evidence="5 9" id="KW-0863">Zinc-finger</keyword>
<dbReference type="GO" id="GO:0005634">
    <property type="term" value="C:nucleus"/>
    <property type="evidence" value="ECO:0007669"/>
    <property type="project" value="TreeGrafter"/>
</dbReference>
<evidence type="ECO:0000256" key="5">
    <source>
        <dbReference type="ARBA" id="ARBA00022771"/>
    </source>
</evidence>
<keyword evidence="6" id="KW-0833">Ubl conjugation pathway</keyword>
<evidence type="ECO:0000256" key="9">
    <source>
        <dbReference type="PROSITE-ProRule" id="PRU00175"/>
    </source>
</evidence>
<keyword evidence="12" id="KW-1185">Reference proteome</keyword>
<comment type="similarity">
    <text evidence="8">Belongs to the RNF181 family.</text>
</comment>
<gene>
    <name evidence="11" type="ORF">LSH36_6g02054</name>
</gene>
<dbReference type="InterPro" id="IPR001841">
    <property type="entry name" value="Znf_RING"/>
</dbReference>
<keyword evidence="7" id="KW-0862">Zinc</keyword>
<evidence type="ECO:0000313" key="12">
    <source>
        <dbReference type="Proteomes" id="UP001208570"/>
    </source>
</evidence>
<dbReference type="EMBL" id="JAODUP010000006">
    <property type="protein sequence ID" value="KAK2169853.1"/>
    <property type="molecule type" value="Genomic_DNA"/>
</dbReference>
<evidence type="ECO:0000256" key="4">
    <source>
        <dbReference type="ARBA" id="ARBA00022723"/>
    </source>
</evidence>
<evidence type="ECO:0000256" key="1">
    <source>
        <dbReference type="ARBA" id="ARBA00000900"/>
    </source>
</evidence>
<accession>A0AAD9NIK4</accession>
<dbReference type="PROSITE" id="PS50089">
    <property type="entry name" value="ZF_RING_2"/>
    <property type="match status" value="1"/>
</dbReference>
<evidence type="ECO:0000256" key="3">
    <source>
        <dbReference type="ARBA" id="ARBA00022679"/>
    </source>
</evidence>
<proteinExistence type="inferred from homology"/>
<evidence type="ECO:0000256" key="2">
    <source>
        <dbReference type="ARBA" id="ARBA00012483"/>
    </source>
</evidence>
<evidence type="ECO:0000313" key="11">
    <source>
        <dbReference type="EMBL" id="KAK2169853.1"/>
    </source>
</evidence>
<evidence type="ECO:0000256" key="6">
    <source>
        <dbReference type="ARBA" id="ARBA00022786"/>
    </source>
</evidence>
<keyword evidence="4" id="KW-0479">Metal-binding</keyword>
<dbReference type="CDD" id="cd16669">
    <property type="entry name" value="RING-H2_RNF181"/>
    <property type="match status" value="1"/>
</dbReference>
<dbReference type="Proteomes" id="UP001208570">
    <property type="component" value="Unassembled WGS sequence"/>
</dbReference>
<evidence type="ECO:0000256" key="7">
    <source>
        <dbReference type="ARBA" id="ARBA00022833"/>
    </source>
</evidence>
<dbReference type="GO" id="GO:0008270">
    <property type="term" value="F:zinc ion binding"/>
    <property type="evidence" value="ECO:0007669"/>
    <property type="project" value="UniProtKB-KW"/>
</dbReference>
<comment type="catalytic activity">
    <reaction evidence="1">
        <text>S-ubiquitinyl-[E2 ubiquitin-conjugating enzyme]-L-cysteine + [acceptor protein]-L-lysine = [E2 ubiquitin-conjugating enzyme]-L-cysteine + N(6)-ubiquitinyl-[acceptor protein]-L-lysine.</text>
        <dbReference type="EC" id="2.3.2.27"/>
    </reaction>
</comment>
<organism evidence="11 12">
    <name type="scientific">Paralvinella palmiformis</name>
    <dbReference type="NCBI Taxonomy" id="53620"/>
    <lineage>
        <taxon>Eukaryota</taxon>
        <taxon>Metazoa</taxon>
        <taxon>Spiralia</taxon>
        <taxon>Lophotrochozoa</taxon>
        <taxon>Annelida</taxon>
        <taxon>Polychaeta</taxon>
        <taxon>Sedentaria</taxon>
        <taxon>Canalipalpata</taxon>
        <taxon>Terebellida</taxon>
        <taxon>Terebelliformia</taxon>
        <taxon>Alvinellidae</taxon>
        <taxon>Paralvinella</taxon>
    </lineage>
</organism>
<evidence type="ECO:0000256" key="8">
    <source>
        <dbReference type="ARBA" id="ARBA00038197"/>
    </source>
</evidence>
<reference evidence="11" key="1">
    <citation type="journal article" date="2023" name="Mol. Biol. Evol.">
        <title>Third-Generation Sequencing Reveals the Adaptive Role of the Epigenome in Three Deep-Sea Polychaetes.</title>
        <authorList>
            <person name="Perez M."/>
            <person name="Aroh O."/>
            <person name="Sun Y."/>
            <person name="Lan Y."/>
            <person name="Juniper S.K."/>
            <person name="Young C.R."/>
            <person name="Angers B."/>
            <person name="Qian P.Y."/>
        </authorList>
    </citation>
    <scope>NUCLEOTIDE SEQUENCE</scope>
    <source>
        <strain evidence="11">P08H-3</strain>
    </source>
</reference>